<dbReference type="PANTHER" id="PTHR43235:SF1">
    <property type="entry name" value="GLUTAMINE AMIDOTRANSFERASE PB2B2.05-RELATED"/>
    <property type="match status" value="1"/>
</dbReference>
<dbReference type="InterPro" id="IPR044668">
    <property type="entry name" value="PuuD-like"/>
</dbReference>
<accession>A0A1M6FEM1</accession>
<dbReference type="Gene3D" id="3.40.50.880">
    <property type="match status" value="1"/>
</dbReference>
<organism evidence="6 7">
    <name type="scientific">Malonomonas rubra DSM 5091</name>
    <dbReference type="NCBI Taxonomy" id="1122189"/>
    <lineage>
        <taxon>Bacteria</taxon>
        <taxon>Pseudomonadati</taxon>
        <taxon>Thermodesulfobacteriota</taxon>
        <taxon>Desulfuromonadia</taxon>
        <taxon>Desulfuromonadales</taxon>
        <taxon>Geopsychrobacteraceae</taxon>
        <taxon>Malonomonas</taxon>
    </lineage>
</organism>
<evidence type="ECO:0000313" key="6">
    <source>
        <dbReference type="EMBL" id="SHI96115.1"/>
    </source>
</evidence>
<keyword evidence="7" id="KW-1185">Reference proteome</keyword>
<dbReference type="CDD" id="cd01745">
    <property type="entry name" value="GATase1_2"/>
    <property type="match status" value="1"/>
</dbReference>
<dbReference type="InterPro" id="IPR011697">
    <property type="entry name" value="Peptidase_C26"/>
</dbReference>
<evidence type="ECO:0000256" key="1">
    <source>
        <dbReference type="ARBA" id="ARBA00011083"/>
    </source>
</evidence>
<dbReference type="Pfam" id="PF07722">
    <property type="entry name" value="Peptidase_C26"/>
    <property type="match status" value="1"/>
</dbReference>
<proteinExistence type="inferred from homology"/>
<comment type="function">
    <text evidence="3">Involved in the breakdown of putrescine via hydrolysis of the gamma-glutamyl linkage of gamma-glutamyl-gamma-aminobutyrate.</text>
</comment>
<dbReference type="GO" id="GO:0006598">
    <property type="term" value="P:polyamine catabolic process"/>
    <property type="evidence" value="ECO:0007669"/>
    <property type="project" value="TreeGrafter"/>
</dbReference>
<gene>
    <name evidence="6" type="ORF">SAMN02745165_01261</name>
</gene>
<dbReference type="GO" id="GO:0005829">
    <property type="term" value="C:cytosol"/>
    <property type="evidence" value="ECO:0007669"/>
    <property type="project" value="TreeGrafter"/>
</dbReference>
<keyword evidence="6" id="KW-0315">Glutamine amidotransferase</keyword>
<reference evidence="6 7" key="1">
    <citation type="submission" date="2016-11" db="EMBL/GenBank/DDBJ databases">
        <authorList>
            <person name="Jaros S."/>
            <person name="Januszkiewicz K."/>
            <person name="Wedrychowicz H."/>
        </authorList>
    </citation>
    <scope>NUCLEOTIDE SEQUENCE [LARGE SCALE GENOMIC DNA]</scope>
    <source>
        <strain evidence="6 7">DSM 5091</strain>
    </source>
</reference>
<dbReference type="PANTHER" id="PTHR43235">
    <property type="entry name" value="GLUTAMINE AMIDOTRANSFERASE PB2B2.05-RELATED"/>
    <property type="match status" value="1"/>
</dbReference>
<evidence type="ECO:0000256" key="3">
    <source>
        <dbReference type="ARBA" id="ARBA00055068"/>
    </source>
</evidence>
<protein>
    <recommendedName>
        <fullName evidence="5">gamma-glutamyl-gamma-aminobutyrate hydrolase</fullName>
        <ecNumber evidence="5">3.5.1.94</ecNumber>
    </recommendedName>
</protein>
<keyword evidence="6" id="KW-0808">Transferase</keyword>
<dbReference type="FunFam" id="3.40.50.880:FF:000030">
    <property type="entry name" value="Gamma-glutamyl-gamma-aminobutyrate hydrolase PuuD"/>
    <property type="match status" value="1"/>
</dbReference>
<comment type="catalytic activity">
    <reaction evidence="2">
        <text>4-(gamma-L-glutamylamino)butanoate + H2O = 4-aminobutanoate + L-glutamate</text>
        <dbReference type="Rhea" id="RHEA:19737"/>
        <dbReference type="ChEBI" id="CHEBI:15377"/>
        <dbReference type="ChEBI" id="CHEBI:29985"/>
        <dbReference type="ChEBI" id="CHEBI:58800"/>
        <dbReference type="ChEBI" id="CHEBI:59888"/>
        <dbReference type="EC" id="3.5.1.94"/>
    </reaction>
</comment>
<comment type="pathway">
    <text evidence="4">Amine and polyamine degradation; putrescine degradation; 4-aminobutanoate from putrescine: step 4/4.</text>
</comment>
<name>A0A1M6FEM1_MALRU</name>
<dbReference type="PROSITE" id="PS51273">
    <property type="entry name" value="GATASE_TYPE_1"/>
    <property type="match status" value="1"/>
</dbReference>
<evidence type="ECO:0000256" key="4">
    <source>
        <dbReference type="ARBA" id="ARBA00060634"/>
    </source>
</evidence>
<sequence>MRPLIGITTGAAKIKTRTYNKATNYYGNSLELAGALPILLPIFDNQSLAKDLVARLDGIIISGGDDDIDPANYGESICKALCQINPERDEWEFSLYRHFKAAGKPILGICRGCQVINVAEGGSLYQSVCDQIEGCCNHYTATTLMCELHHLINIAPESKLFEIFQLEKLEINSFHNQAVRRVAPGFRASAYSDDGVIEAIESETAPFIIGIQAHPEALTKRFPHYVRLFETFVAAARDRMGTS</sequence>
<dbReference type="RefSeq" id="WP_072906871.1">
    <property type="nucleotide sequence ID" value="NZ_FQZT01000003.1"/>
</dbReference>
<dbReference type="SUPFAM" id="SSF52317">
    <property type="entry name" value="Class I glutamine amidotransferase-like"/>
    <property type="match status" value="1"/>
</dbReference>
<dbReference type="Proteomes" id="UP000184171">
    <property type="component" value="Unassembled WGS sequence"/>
</dbReference>
<evidence type="ECO:0000256" key="2">
    <source>
        <dbReference type="ARBA" id="ARBA00052718"/>
    </source>
</evidence>
<dbReference type="OrthoDB" id="9813383at2"/>
<evidence type="ECO:0000256" key="5">
    <source>
        <dbReference type="ARBA" id="ARBA00066788"/>
    </source>
</evidence>
<comment type="similarity">
    <text evidence="1">Belongs to the peptidase C26 family.</text>
</comment>
<dbReference type="GO" id="GO:0016740">
    <property type="term" value="F:transferase activity"/>
    <property type="evidence" value="ECO:0007669"/>
    <property type="project" value="UniProtKB-KW"/>
</dbReference>
<dbReference type="InterPro" id="IPR029062">
    <property type="entry name" value="Class_I_gatase-like"/>
</dbReference>
<dbReference type="GO" id="GO:0033969">
    <property type="term" value="F:gamma-glutamyl-gamma-aminobutyrate hydrolase activity"/>
    <property type="evidence" value="ECO:0007669"/>
    <property type="project" value="UniProtKB-EC"/>
</dbReference>
<evidence type="ECO:0000313" key="7">
    <source>
        <dbReference type="Proteomes" id="UP000184171"/>
    </source>
</evidence>
<dbReference type="STRING" id="1122189.SAMN02745165_01261"/>
<dbReference type="EC" id="3.5.1.94" evidence="5"/>
<dbReference type="AlphaFoldDB" id="A0A1M6FEM1"/>
<dbReference type="EMBL" id="FQZT01000003">
    <property type="protein sequence ID" value="SHI96115.1"/>
    <property type="molecule type" value="Genomic_DNA"/>
</dbReference>